<name>A0A1F6VH06_9PROT</name>
<organism evidence="1 2">
    <name type="scientific">Candidatus Muproteobacteria bacterium RBG_16_60_9</name>
    <dbReference type="NCBI Taxonomy" id="1817755"/>
    <lineage>
        <taxon>Bacteria</taxon>
        <taxon>Pseudomonadati</taxon>
        <taxon>Pseudomonadota</taxon>
        <taxon>Candidatus Muproteobacteria</taxon>
    </lineage>
</organism>
<dbReference type="Proteomes" id="UP000179076">
    <property type="component" value="Unassembled WGS sequence"/>
</dbReference>
<protein>
    <submittedName>
        <fullName evidence="1">Uncharacterized protein</fullName>
    </submittedName>
</protein>
<proteinExistence type="predicted"/>
<comment type="caution">
    <text evidence="1">The sequence shown here is derived from an EMBL/GenBank/DDBJ whole genome shotgun (WGS) entry which is preliminary data.</text>
</comment>
<evidence type="ECO:0000313" key="1">
    <source>
        <dbReference type="EMBL" id="OGI68882.1"/>
    </source>
</evidence>
<accession>A0A1F6VH06</accession>
<evidence type="ECO:0000313" key="2">
    <source>
        <dbReference type="Proteomes" id="UP000179076"/>
    </source>
</evidence>
<sequence length="84" mass="9061">MFGQKKWTKEKAAPVAAPAQNQRGCSVLLANAEREPNSPAAKTSPLGLEHRLANSLGVGSGARLALRGLEQQPYLQLHRCCRVI</sequence>
<dbReference type="AlphaFoldDB" id="A0A1F6VH06"/>
<reference evidence="1 2" key="1">
    <citation type="journal article" date="2016" name="Nat. Commun.">
        <title>Thousands of microbial genomes shed light on interconnected biogeochemical processes in an aquifer system.</title>
        <authorList>
            <person name="Anantharaman K."/>
            <person name="Brown C.T."/>
            <person name="Hug L.A."/>
            <person name="Sharon I."/>
            <person name="Castelle C.J."/>
            <person name="Probst A.J."/>
            <person name="Thomas B.C."/>
            <person name="Singh A."/>
            <person name="Wilkins M.J."/>
            <person name="Karaoz U."/>
            <person name="Brodie E.L."/>
            <person name="Williams K.H."/>
            <person name="Hubbard S.S."/>
            <person name="Banfield J.F."/>
        </authorList>
    </citation>
    <scope>NUCLEOTIDE SEQUENCE [LARGE SCALE GENOMIC DNA]</scope>
</reference>
<dbReference type="EMBL" id="MFSP01000034">
    <property type="protein sequence ID" value="OGI68882.1"/>
    <property type="molecule type" value="Genomic_DNA"/>
</dbReference>
<gene>
    <name evidence="1" type="ORF">A2W18_08550</name>
</gene>